<evidence type="ECO:0000313" key="7">
    <source>
        <dbReference type="EMBL" id="VYT87605.1"/>
    </source>
</evidence>
<evidence type="ECO:0000256" key="2">
    <source>
        <dbReference type="ARBA" id="ARBA00005336"/>
    </source>
</evidence>
<dbReference type="Gene3D" id="3.20.20.300">
    <property type="entry name" value="Glycoside hydrolase, family 3, N-terminal domain"/>
    <property type="match status" value="1"/>
</dbReference>
<dbReference type="AlphaFoldDB" id="A0A6N3A5P3"/>
<dbReference type="EMBL" id="CACRUH010000015">
    <property type="protein sequence ID" value="VYT87605.1"/>
    <property type="molecule type" value="Genomic_DNA"/>
</dbReference>
<organism evidence="7">
    <name type="scientific">Hungatella hathewayi</name>
    <dbReference type="NCBI Taxonomy" id="154046"/>
    <lineage>
        <taxon>Bacteria</taxon>
        <taxon>Bacillati</taxon>
        <taxon>Bacillota</taxon>
        <taxon>Clostridia</taxon>
        <taxon>Lachnospirales</taxon>
        <taxon>Lachnospiraceae</taxon>
        <taxon>Hungatella</taxon>
    </lineage>
</organism>
<dbReference type="RefSeq" id="WP_156832445.1">
    <property type="nucleotide sequence ID" value="NZ_CACRUH010000015.1"/>
</dbReference>
<feature type="domain" description="Glycoside hydrolase family 3 N-terminal" evidence="6">
    <location>
        <begin position="29"/>
        <end position="349"/>
    </location>
</feature>
<accession>A0A6N3A5P3</accession>
<dbReference type="InterPro" id="IPR036881">
    <property type="entry name" value="Glyco_hydro_3_C_sf"/>
</dbReference>
<dbReference type="InterPro" id="IPR050226">
    <property type="entry name" value="NagZ_Beta-hexosaminidase"/>
</dbReference>
<dbReference type="PANTHER" id="PTHR30480">
    <property type="entry name" value="BETA-HEXOSAMINIDASE-RELATED"/>
    <property type="match status" value="1"/>
</dbReference>
<evidence type="ECO:0000259" key="6">
    <source>
        <dbReference type="Pfam" id="PF00933"/>
    </source>
</evidence>
<dbReference type="InterPro" id="IPR017853">
    <property type="entry name" value="GH"/>
</dbReference>
<sequence length="569" mass="64035">MFDMKAKPFNLNDADIKWVQNTFDGMTEEEKIQQLFFPALWDFTEEYMDDILGQIHPAGVMFRPCDARTAIAATNYLQKKAKIPLLISANMEKGGNGIVTEGTYLGAPMALAATRDVENARRLGRLCAREGKAVGANWAFAPIIDIDYNFRNPIMNTRTFGSDPELVAEFGKAYTEECQKGGLAVSIKHFPGDGRDERDQHLVVGVNDLDCDTWMNTYGKVYKASIDAGALTVMTAHIMQPAWSKRINPKIRDEEIMPASLSKEMIGKDGLLRKVLGFNGLIVTDATTMTGFMQPMERQKAVPYSIEAGADIFLFNRNISEDLEYMREGLKEGILSRERLEEAVLRILCLKAALKLHREKQEFNADRALTILGCEEHKQWANKVADQAITLVKEEKSVLPLNPQKKHILFYPIQGEAGYQGSAYAVKSGVCEKFKAMLEKEGFKVDIFVPSPMFEGATPRVDEISSKYDYIIYLANLTTKSNQTIVRIEWQQPMGANCPTYINCVPTIFISVENPYHLLDVPRVKTYINTYDSEDCMLVNLVEKLMGRSEFKGRSPVDAFCGKWDAHLS</sequence>
<dbReference type="InterPro" id="IPR001764">
    <property type="entry name" value="Glyco_hydro_3_N"/>
</dbReference>
<protein>
    <recommendedName>
        <fullName evidence="3">beta-N-acetylhexosaminidase</fullName>
        <ecNumber evidence="3">3.2.1.52</ecNumber>
    </recommendedName>
</protein>
<name>A0A6N3A5P3_9FIRM</name>
<comment type="similarity">
    <text evidence="2">Belongs to the glycosyl hydrolase 3 family.</text>
</comment>
<gene>
    <name evidence="7" type="primary">nag3_3</name>
    <name evidence="7" type="ORF">CHLFYP18_05795</name>
</gene>
<dbReference type="GO" id="GO:0004563">
    <property type="term" value="F:beta-N-acetylhexosaminidase activity"/>
    <property type="evidence" value="ECO:0007669"/>
    <property type="project" value="UniProtKB-EC"/>
</dbReference>
<keyword evidence="5 7" id="KW-0326">Glycosidase</keyword>
<evidence type="ECO:0000256" key="5">
    <source>
        <dbReference type="ARBA" id="ARBA00023295"/>
    </source>
</evidence>
<dbReference type="Pfam" id="PF00933">
    <property type="entry name" value="Glyco_hydro_3"/>
    <property type="match status" value="1"/>
</dbReference>
<dbReference type="GO" id="GO:0009254">
    <property type="term" value="P:peptidoglycan turnover"/>
    <property type="evidence" value="ECO:0007669"/>
    <property type="project" value="TreeGrafter"/>
</dbReference>
<dbReference type="GO" id="GO:0005975">
    <property type="term" value="P:carbohydrate metabolic process"/>
    <property type="evidence" value="ECO:0007669"/>
    <property type="project" value="InterPro"/>
</dbReference>
<comment type="catalytic activity">
    <reaction evidence="1">
        <text>Hydrolysis of terminal non-reducing N-acetyl-D-hexosamine residues in N-acetyl-beta-D-hexosaminides.</text>
        <dbReference type="EC" id="3.2.1.52"/>
    </reaction>
</comment>
<dbReference type="InterPro" id="IPR036962">
    <property type="entry name" value="Glyco_hydro_3_N_sf"/>
</dbReference>
<evidence type="ECO:0000256" key="1">
    <source>
        <dbReference type="ARBA" id="ARBA00001231"/>
    </source>
</evidence>
<evidence type="ECO:0000256" key="4">
    <source>
        <dbReference type="ARBA" id="ARBA00022801"/>
    </source>
</evidence>
<keyword evidence="4 7" id="KW-0378">Hydrolase</keyword>
<dbReference type="EC" id="3.2.1.52" evidence="3"/>
<evidence type="ECO:0000256" key="3">
    <source>
        <dbReference type="ARBA" id="ARBA00012663"/>
    </source>
</evidence>
<reference evidence="7" key="1">
    <citation type="submission" date="2019-11" db="EMBL/GenBank/DDBJ databases">
        <authorList>
            <person name="Feng L."/>
        </authorList>
    </citation>
    <scope>NUCLEOTIDE SEQUENCE</scope>
    <source>
        <strain evidence="7">ChathewayiLFYP18</strain>
    </source>
</reference>
<dbReference type="Gene3D" id="3.40.50.1700">
    <property type="entry name" value="Glycoside hydrolase family 3 C-terminal domain"/>
    <property type="match status" value="1"/>
</dbReference>
<dbReference type="PANTHER" id="PTHR30480:SF13">
    <property type="entry name" value="BETA-HEXOSAMINIDASE"/>
    <property type="match status" value="1"/>
</dbReference>
<dbReference type="SUPFAM" id="SSF51445">
    <property type="entry name" value="(Trans)glycosidases"/>
    <property type="match status" value="1"/>
</dbReference>
<proteinExistence type="inferred from homology"/>